<evidence type="ECO:0000313" key="7">
    <source>
        <dbReference type="EMBL" id="SMY11742.1"/>
    </source>
</evidence>
<dbReference type="Pfam" id="PF12849">
    <property type="entry name" value="PBP_like_2"/>
    <property type="match status" value="1"/>
</dbReference>
<feature type="signal peptide" evidence="5">
    <location>
        <begin position="1"/>
        <end position="33"/>
    </location>
</feature>
<dbReference type="Proteomes" id="UP000234462">
    <property type="component" value="Unassembled WGS sequence"/>
</dbReference>
<keyword evidence="5" id="KW-0732">Signal</keyword>
<dbReference type="InterPro" id="IPR005673">
    <property type="entry name" value="ABC_phos-bd_PstS"/>
</dbReference>
<evidence type="ECO:0000256" key="2">
    <source>
        <dbReference type="ARBA" id="ARBA00022448"/>
    </source>
</evidence>
<dbReference type="SUPFAM" id="SSF53850">
    <property type="entry name" value="Periplasmic binding protein-like II"/>
    <property type="match status" value="1"/>
</dbReference>
<evidence type="ECO:0000256" key="1">
    <source>
        <dbReference type="ARBA" id="ARBA00008725"/>
    </source>
</evidence>
<gene>
    <name evidence="7" type="ORF">BJEO58_01329</name>
</gene>
<dbReference type="GO" id="GO:0035435">
    <property type="term" value="P:phosphate ion transmembrane transport"/>
    <property type="evidence" value="ECO:0007669"/>
    <property type="project" value="InterPro"/>
</dbReference>
<keyword evidence="3 4" id="KW-0592">Phosphate transport</keyword>
<reference evidence="8" key="1">
    <citation type="submission" date="2017-03" db="EMBL/GenBank/DDBJ databases">
        <authorList>
            <person name="Monnet C."/>
        </authorList>
    </citation>
    <scope>NUCLEOTIDE SEQUENCE [LARGE SCALE GENOMIC DNA]</scope>
    <source>
        <strain evidence="8">SJ5-8</strain>
    </source>
</reference>
<dbReference type="EMBL" id="FXZM01000005">
    <property type="protein sequence ID" value="SMY11742.1"/>
    <property type="molecule type" value="Genomic_DNA"/>
</dbReference>
<feature type="chain" id="PRO_5013937429" description="Phosphate-binding protein" evidence="5">
    <location>
        <begin position="34"/>
        <end position="374"/>
    </location>
</feature>
<dbReference type="InterPro" id="IPR024370">
    <property type="entry name" value="PBP_domain"/>
</dbReference>
<evidence type="ECO:0000256" key="4">
    <source>
        <dbReference type="PIRNR" id="PIRNR002756"/>
    </source>
</evidence>
<dbReference type="AlphaFoldDB" id="A0A2H1L4C1"/>
<dbReference type="GO" id="GO:0042301">
    <property type="term" value="F:phosphate ion binding"/>
    <property type="evidence" value="ECO:0007669"/>
    <property type="project" value="InterPro"/>
</dbReference>
<sequence length="374" mass="38244">MPLTHGAKGTHVKLKRFSTAAAVLAAGALTLSACGGGSGNGEGGEPAADAGSVSGTLIGGGASSQEAAMTAWTQGVTEVSPDLTVNYDPVGSGAGREGFLAGQYSFAGSDAAMDEDEQEQAASVCGPEGIFHVPSYISPVAVAFNLEGVDTVNMDAETIAQVFAGEITEWNDDAIAEQNEGTELPDTPITVVHRSDDSGTTENFTAYLNEAAGDAWEYDEVETWPSDIAAESAQQTSGVVSLAGSTDGAITYADASQVGDLGTVAVGVGGEYVEYSADAASQAVEASETKEDGSVELDRATEEAGVYPIVLVSYHIFCQQYQDQETADLAQAFGQYIISEEGQTAAEDSAGSAPISDETRTAAAERIDSIAVQG</sequence>
<feature type="domain" description="PBP" evidence="6">
    <location>
        <begin position="50"/>
        <end position="341"/>
    </location>
</feature>
<evidence type="ECO:0000256" key="3">
    <source>
        <dbReference type="ARBA" id="ARBA00022592"/>
    </source>
</evidence>
<dbReference type="PANTHER" id="PTHR42996">
    <property type="entry name" value="PHOSPHATE-BINDING PROTEIN PSTS"/>
    <property type="match status" value="1"/>
</dbReference>
<evidence type="ECO:0000313" key="8">
    <source>
        <dbReference type="Proteomes" id="UP000234462"/>
    </source>
</evidence>
<dbReference type="InterPro" id="IPR050962">
    <property type="entry name" value="Phosphate-bind_PstS"/>
</dbReference>
<protein>
    <recommendedName>
        <fullName evidence="4">Phosphate-binding protein</fullName>
    </recommendedName>
</protein>
<dbReference type="CDD" id="cd13565">
    <property type="entry name" value="PBP2_PstS"/>
    <property type="match status" value="1"/>
</dbReference>
<keyword evidence="2 4" id="KW-0813">Transport</keyword>
<dbReference type="PANTHER" id="PTHR42996:SF1">
    <property type="entry name" value="PHOSPHATE-BINDING PROTEIN PSTS"/>
    <property type="match status" value="1"/>
</dbReference>
<dbReference type="PIRSF" id="PIRSF002756">
    <property type="entry name" value="PstS"/>
    <property type="match status" value="1"/>
</dbReference>
<evidence type="ECO:0000256" key="5">
    <source>
        <dbReference type="SAM" id="SignalP"/>
    </source>
</evidence>
<accession>A0A2H1L4C1</accession>
<evidence type="ECO:0000259" key="6">
    <source>
        <dbReference type="Pfam" id="PF12849"/>
    </source>
</evidence>
<comment type="similarity">
    <text evidence="1 4">Belongs to the PstS family.</text>
</comment>
<proteinExistence type="inferred from homology"/>
<name>A0A2H1L4C1_9MICO</name>
<organism evidence="7 8">
    <name type="scientific">Brevibacterium jeotgali</name>
    <dbReference type="NCBI Taxonomy" id="1262550"/>
    <lineage>
        <taxon>Bacteria</taxon>
        <taxon>Bacillati</taxon>
        <taxon>Actinomycetota</taxon>
        <taxon>Actinomycetes</taxon>
        <taxon>Micrococcales</taxon>
        <taxon>Brevibacteriaceae</taxon>
        <taxon>Brevibacterium</taxon>
    </lineage>
</organism>
<dbReference type="GO" id="GO:0043190">
    <property type="term" value="C:ATP-binding cassette (ABC) transporter complex"/>
    <property type="evidence" value="ECO:0007669"/>
    <property type="project" value="InterPro"/>
</dbReference>
<dbReference type="Gene3D" id="3.40.190.10">
    <property type="entry name" value="Periplasmic binding protein-like II"/>
    <property type="match status" value="2"/>
</dbReference>
<keyword evidence="8" id="KW-1185">Reference proteome</keyword>